<dbReference type="RefSeq" id="XP_014152477.1">
    <property type="nucleotide sequence ID" value="XM_014297002.1"/>
</dbReference>
<evidence type="ECO:0000313" key="3">
    <source>
        <dbReference type="Proteomes" id="UP000054560"/>
    </source>
</evidence>
<feature type="region of interest" description="Disordered" evidence="1">
    <location>
        <begin position="151"/>
        <end position="174"/>
    </location>
</feature>
<reference evidence="2 3" key="1">
    <citation type="submission" date="2011-02" db="EMBL/GenBank/DDBJ databases">
        <title>The Genome Sequence of Sphaeroforma arctica JP610.</title>
        <authorList>
            <consortium name="The Broad Institute Genome Sequencing Platform"/>
            <person name="Russ C."/>
            <person name="Cuomo C."/>
            <person name="Young S.K."/>
            <person name="Zeng Q."/>
            <person name="Gargeya S."/>
            <person name="Alvarado L."/>
            <person name="Berlin A."/>
            <person name="Chapman S.B."/>
            <person name="Chen Z."/>
            <person name="Freedman E."/>
            <person name="Gellesch M."/>
            <person name="Goldberg J."/>
            <person name="Griggs A."/>
            <person name="Gujja S."/>
            <person name="Heilman E."/>
            <person name="Heiman D."/>
            <person name="Howarth C."/>
            <person name="Mehta T."/>
            <person name="Neiman D."/>
            <person name="Pearson M."/>
            <person name="Roberts A."/>
            <person name="Saif S."/>
            <person name="Shea T."/>
            <person name="Shenoy N."/>
            <person name="Sisk P."/>
            <person name="Stolte C."/>
            <person name="Sykes S."/>
            <person name="White J."/>
            <person name="Yandava C."/>
            <person name="Burger G."/>
            <person name="Gray M.W."/>
            <person name="Holland P.W.H."/>
            <person name="King N."/>
            <person name="Lang F.B.F."/>
            <person name="Roger A.J."/>
            <person name="Ruiz-Trillo I."/>
            <person name="Haas B."/>
            <person name="Nusbaum C."/>
            <person name="Birren B."/>
        </authorList>
    </citation>
    <scope>NUCLEOTIDE SEQUENCE [LARGE SCALE GENOMIC DNA]</scope>
    <source>
        <strain evidence="2 3">JP610</strain>
    </source>
</reference>
<sequence length="270" mass="30248">MGRIGILKLFHSHQETRSKDQPRITDPVVLLAACVGISVDSISYLIELGMCANTCFPQGHRPLHAVVKCGITRCEGSFRALMGQFKRREIYQRSDRTTRDADLHGIATIGTGSEIPGVRMGQSSHERPLRRPIHVTNGRAGDIAYTRRRLETDETHSSTHGDTHNTAQGERDERIQRWPHISTVGVTNSHAHHAASGALQNGARHDADESVHAHAVYGTHSRTHGGSRVYKTIPLLTKCQFNCHYDRICTCQHDRYKVSDRAFEVFCWVV</sequence>
<dbReference type="AlphaFoldDB" id="A0A0L0FP40"/>
<proteinExistence type="predicted"/>
<protein>
    <submittedName>
        <fullName evidence="2">Uncharacterized protein</fullName>
    </submittedName>
</protein>
<gene>
    <name evidence="2" type="ORF">SARC_09003</name>
</gene>
<evidence type="ECO:0000313" key="2">
    <source>
        <dbReference type="EMBL" id="KNC78575.1"/>
    </source>
</evidence>
<feature type="region of interest" description="Disordered" evidence="1">
    <location>
        <begin position="108"/>
        <end position="128"/>
    </location>
</feature>
<name>A0A0L0FP40_9EUKA</name>
<evidence type="ECO:0000256" key="1">
    <source>
        <dbReference type="SAM" id="MobiDB-lite"/>
    </source>
</evidence>
<dbReference type="GeneID" id="25909507"/>
<accession>A0A0L0FP40</accession>
<keyword evidence="3" id="KW-1185">Reference proteome</keyword>
<dbReference type="Proteomes" id="UP000054560">
    <property type="component" value="Unassembled WGS sequence"/>
</dbReference>
<organism evidence="2 3">
    <name type="scientific">Sphaeroforma arctica JP610</name>
    <dbReference type="NCBI Taxonomy" id="667725"/>
    <lineage>
        <taxon>Eukaryota</taxon>
        <taxon>Ichthyosporea</taxon>
        <taxon>Ichthyophonida</taxon>
        <taxon>Sphaeroforma</taxon>
    </lineage>
</organism>
<dbReference type="EMBL" id="KQ242465">
    <property type="protein sequence ID" value="KNC78575.1"/>
    <property type="molecule type" value="Genomic_DNA"/>
</dbReference>